<dbReference type="InterPro" id="IPR036196">
    <property type="entry name" value="Ptyr_pPase_sf"/>
</dbReference>
<evidence type="ECO:0000313" key="9">
    <source>
        <dbReference type="Proteomes" id="UP000004080"/>
    </source>
</evidence>
<dbReference type="PRINTS" id="PR00719">
    <property type="entry name" value="LMWPTPASE"/>
</dbReference>
<feature type="active site" evidence="6">
    <location>
        <position position="14"/>
    </location>
</feature>
<feature type="domain" description="Phosphotyrosine protein phosphatase I" evidence="7">
    <location>
        <begin position="2"/>
        <end position="149"/>
    </location>
</feature>
<dbReference type="SMART" id="SM00226">
    <property type="entry name" value="LMWPc"/>
    <property type="match status" value="1"/>
</dbReference>
<proteinExistence type="inferred from homology"/>
<dbReference type="OrthoDB" id="9784339at2"/>
<evidence type="ECO:0000313" key="8">
    <source>
        <dbReference type="EMBL" id="EIT84697.1"/>
    </source>
</evidence>
<feature type="active site" description="Nucleophile" evidence="6">
    <location>
        <position position="8"/>
    </location>
</feature>
<dbReference type="CDD" id="cd16343">
    <property type="entry name" value="LMWPTP"/>
    <property type="match status" value="1"/>
</dbReference>
<dbReference type="RefSeq" id="WP_007202765.1">
    <property type="nucleotide sequence ID" value="NZ_AKKV01000030.1"/>
</dbReference>
<feature type="active site" description="Proton donor" evidence="6">
    <location>
        <position position="125"/>
    </location>
</feature>
<dbReference type="EMBL" id="AKKV01000030">
    <property type="protein sequence ID" value="EIT84697.1"/>
    <property type="molecule type" value="Genomic_DNA"/>
</dbReference>
<reference evidence="8 9" key="1">
    <citation type="journal article" date="2012" name="J. Bacteriol.">
        <title>Genome of Bacillus macauensis ZFHKF-1, a Long-Chain-Forming Bacterium.</title>
        <authorList>
            <person name="Cai L."/>
            <person name="Zhang T."/>
        </authorList>
    </citation>
    <scope>NUCLEOTIDE SEQUENCE [LARGE SCALE GENOMIC DNA]</scope>
    <source>
        <strain evidence="8 9">ZFHKF-1</strain>
    </source>
</reference>
<dbReference type="PATRIC" id="fig|1196324.3.peg.2746"/>
<comment type="caution">
    <text evidence="8">The sequence shown here is derived from an EMBL/GenBank/DDBJ whole genome shotgun (WGS) entry which is preliminary data.</text>
</comment>
<keyword evidence="4" id="KW-0904">Protein phosphatase</keyword>
<evidence type="ECO:0000256" key="3">
    <source>
        <dbReference type="ARBA" id="ARBA00022801"/>
    </source>
</evidence>
<organism evidence="8 9">
    <name type="scientific">Fictibacillus macauensis ZFHKF-1</name>
    <dbReference type="NCBI Taxonomy" id="1196324"/>
    <lineage>
        <taxon>Bacteria</taxon>
        <taxon>Bacillati</taxon>
        <taxon>Bacillota</taxon>
        <taxon>Bacilli</taxon>
        <taxon>Bacillales</taxon>
        <taxon>Fictibacillaceae</taxon>
        <taxon>Fictibacillus</taxon>
    </lineage>
</organism>
<dbReference type="PANTHER" id="PTHR11717">
    <property type="entry name" value="LOW MOLECULAR WEIGHT PROTEIN TYROSINE PHOSPHATASE"/>
    <property type="match status" value="1"/>
</dbReference>
<dbReference type="STRING" id="1196324.A374_13435"/>
<evidence type="ECO:0000256" key="5">
    <source>
        <dbReference type="ARBA" id="ARBA00051722"/>
    </source>
</evidence>
<dbReference type="InterPro" id="IPR023485">
    <property type="entry name" value="Ptyr_pPase"/>
</dbReference>
<dbReference type="Gene3D" id="3.40.50.2300">
    <property type="match status" value="1"/>
</dbReference>
<dbReference type="InterPro" id="IPR050438">
    <property type="entry name" value="LMW_PTPase"/>
</dbReference>
<dbReference type="AlphaFoldDB" id="I8AG97"/>
<dbReference type="EC" id="3.1.3.48" evidence="2"/>
<sequence length="156" mass="17158">MVNVLFVCLGNICRSPMAEAVFKDLVAKKGWSESIAVDSAGTGSWHIGEPPHKGTQQLLKEKNISTQGLKARQVKKEDLETYDYVIAMDAKNVGDLQQLAGTISAKHVARLLDFVPSSHVEDVPDPYYTGNFEEVYELVVSGCQELLAVIAQEHQL</sequence>
<evidence type="ECO:0000256" key="2">
    <source>
        <dbReference type="ARBA" id="ARBA00013064"/>
    </source>
</evidence>
<evidence type="ECO:0000256" key="4">
    <source>
        <dbReference type="ARBA" id="ARBA00022912"/>
    </source>
</evidence>
<evidence type="ECO:0000256" key="6">
    <source>
        <dbReference type="PIRSR" id="PIRSR617867-1"/>
    </source>
</evidence>
<comment type="similarity">
    <text evidence="1">Belongs to the low molecular weight phosphotyrosine protein phosphatase family.</text>
</comment>
<dbReference type="PANTHER" id="PTHR11717:SF7">
    <property type="entry name" value="LOW MOLECULAR WEIGHT PHOSPHOTYROSINE PROTEIN PHOSPHATASE"/>
    <property type="match status" value="1"/>
</dbReference>
<dbReference type="Proteomes" id="UP000004080">
    <property type="component" value="Unassembled WGS sequence"/>
</dbReference>
<dbReference type="eggNOG" id="COG0394">
    <property type="taxonomic scope" value="Bacteria"/>
</dbReference>
<gene>
    <name evidence="8" type="ORF">A374_13435</name>
</gene>
<dbReference type="GO" id="GO:0004725">
    <property type="term" value="F:protein tyrosine phosphatase activity"/>
    <property type="evidence" value="ECO:0007669"/>
    <property type="project" value="UniProtKB-EC"/>
</dbReference>
<dbReference type="InterPro" id="IPR017867">
    <property type="entry name" value="Tyr_phospatase_low_mol_wt"/>
</dbReference>
<accession>I8AG97</accession>
<comment type="catalytic activity">
    <reaction evidence="5">
        <text>O-phospho-L-tyrosyl-[protein] + H2O = L-tyrosyl-[protein] + phosphate</text>
        <dbReference type="Rhea" id="RHEA:10684"/>
        <dbReference type="Rhea" id="RHEA-COMP:10136"/>
        <dbReference type="Rhea" id="RHEA-COMP:20101"/>
        <dbReference type="ChEBI" id="CHEBI:15377"/>
        <dbReference type="ChEBI" id="CHEBI:43474"/>
        <dbReference type="ChEBI" id="CHEBI:46858"/>
        <dbReference type="ChEBI" id="CHEBI:61978"/>
        <dbReference type="EC" id="3.1.3.48"/>
    </reaction>
</comment>
<keyword evidence="9" id="KW-1185">Reference proteome</keyword>
<protein>
    <recommendedName>
        <fullName evidence="2">protein-tyrosine-phosphatase</fullName>
        <ecNumber evidence="2">3.1.3.48</ecNumber>
    </recommendedName>
</protein>
<dbReference type="Pfam" id="PF01451">
    <property type="entry name" value="LMWPc"/>
    <property type="match status" value="1"/>
</dbReference>
<dbReference type="SUPFAM" id="SSF52788">
    <property type="entry name" value="Phosphotyrosine protein phosphatases I"/>
    <property type="match status" value="1"/>
</dbReference>
<evidence type="ECO:0000259" key="7">
    <source>
        <dbReference type="SMART" id="SM00226"/>
    </source>
</evidence>
<evidence type="ECO:0000256" key="1">
    <source>
        <dbReference type="ARBA" id="ARBA00011063"/>
    </source>
</evidence>
<dbReference type="FunFam" id="3.40.50.2300:FF:000113">
    <property type="entry name" value="Low molecular weight protein-tyrosine-phosphatase"/>
    <property type="match status" value="1"/>
</dbReference>
<name>I8AG97_9BACL</name>
<keyword evidence="3" id="KW-0378">Hydrolase</keyword>